<comment type="similarity">
    <text evidence="1 7">Belongs to the 5-formyltetrahydrofolate cyclo-ligase family.</text>
</comment>
<dbReference type="GO" id="GO:0016740">
    <property type="term" value="F:transferase activity"/>
    <property type="evidence" value="ECO:0007669"/>
    <property type="project" value="UniProtKB-KW"/>
</dbReference>
<evidence type="ECO:0000256" key="5">
    <source>
        <dbReference type="ARBA" id="ARBA00038966"/>
    </source>
</evidence>
<evidence type="ECO:0000256" key="6">
    <source>
        <dbReference type="PIRSR" id="PIRSR006806-1"/>
    </source>
</evidence>
<dbReference type="PIRSF" id="PIRSF006806">
    <property type="entry name" value="FTHF_cligase"/>
    <property type="match status" value="1"/>
</dbReference>
<evidence type="ECO:0000313" key="9">
    <source>
        <dbReference type="Proteomes" id="UP000076727"/>
    </source>
</evidence>
<dbReference type="GO" id="GO:0046872">
    <property type="term" value="F:metal ion binding"/>
    <property type="evidence" value="ECO:0007669"/>
    <property type="project" value="UniProtKB-KW"/>
</dbReference>
<keyword evidence="7" id="KW-0460">Magnesium</keyword>
<dbReference type="GO" id="GO:0009396">
    <property type="term" value="P:folic acid-containing compound biosynthetic process"/>
    <property type="evidence" value="ECO:0007669"/>
    <property type="project" value="TreeGrafter"/>
</dbReference>
<dbReference type="PANTHER" id="PTHR23407:SF1">
    <property type="entry name" value="5-FORMYLTETRAHYDROFOLATE CYCLO-LIGASE"/>
    <property type="match status" value="1"/>
</dbReference>
<dbReference type="OrthoDB" id="2015992at2759"/>
<keyword evidence="3 6" id="KW-0067">ATP-binding</keyword>
<dbReference type="NCBIfam" id="TIGR02727">
    <property type="entry name" value="MTHFS_bact"/>
    <property type="match status" value="1"/>
</dbReference>
<organism evidence="8 9">
    <name type="scientific">Daedalea quercina L-15889</name>
    <dbReference type="NCBI Taxonomy" id="1314783"/>
    <lineage>
        <taxon>Eukaryota</taxon>
        <taxon>Fungi</taxon>
        <taxon>Dikarya</taxon>
        <taxon>Basidiomycota</taxon>
        <taxon>Agaricomycotina</taxon>
        <taxon>Agaricomycetes</taxon>
        <taxon>Polyporales</taxon>
        <taxon>Fomitopsis</taxon>
    </lineage>
</organism>
<evidence type="ECO:0000256" key="7">
    <source>
        <dbReference type="RuleBase" id="RU361279"/>
    </source>
</evidence>
<dbReference type="GO" id="GO:0030272">
    <property type="term" value="F:5-formyltetrahydrofolate cyclo-ligase activity"/>
    <property type="evidence" value="ECO:0007669"/>
    <property type="project" value="UniProtKB-EC"/>
</dbReference>
<proteinExistence type="inferred from homology"/>
<feature type="binding site" evidence="6">
    <location>
        <position position="54"/>
    </location>
    <ligand>
        <name>substrate</name>
    </ligand>
</feature>
<reference evidence="8 9" key="1">
    <citation type="journal article" date="2016" name="Mol. Biol. Evol.">
        <title>Comparative Genomics of Early-Diverging Mushroom-Forming Fungi Provides Insights into the Origins of Lignocellulose Decay Capabilities.</title>
        <authorList>
            <person name="Nagy L.G."/>
            <person name="Riley R."/>
            <person name="Tritt A."/>
            <person name="Adam C."/>
            <person name="Daum C."/>
            <person name="Floudas D."/>
            <person name="Sun H."/>
            <person name="Yadav J.S."/>
            <person name="Pangilinan J."/>
            <person name="Larsson K.H."/>
            <person name="Matsuura K."/>
            <person name="Barry K."/>
            <person name="Labutti K."/>
            <person name="Kuo R."/>
            <person name="Ohm R.A."/>
            <person name="Bhattacharya S.S."/>
            <person name="Shirouzu T."/>
            <person name="Yoshinaga Y."/>
            <person name="Martin F.M."/>
            <person name="Grigoriev I.V."/>
            <person name="Hibbett D.S."/>
        </authorList>
    </citation>
    <scope>NUCLEOTIDE SEQUENCE [LARGE SCALE GENOMIC DNA]</scope>
    <source>
        <strain evidence="8 9">L-15889</strain>
    </source>
</reference>
<keyword evidence="9" id="KW-1185">Reference proteome</keyword>
<dbReference type="STRING" id="1314783.A0A165SG55"/>
<keyword evidence="7" id="KW-0479">Metal-binding</keyword>
<dbReference type="InterPro" id="IPR024185">
    <property type="entry name" value="FTHF_cligase-like_sf"/>
</dbReference>
<comment type="cofactor">
    <cofactor evidence="7">
        <name>Mg(2+)</name>
        <dbReference type="ChEBI" id="CHEBI:18420"/>
    </cofactor>
</comment>
<dbReference type="Pfam" id="PF01812">
    <property type="entry name" value="5-FTHF_cyc-lig"/>
    <property type="match status" value="1"/>
</dbReference>
<evidence type="ECO:0000256" key="3">
    <source>
        <dbReference type="ARBA" id="ARBA00022840"/>
    </source>
</evidence>
<evidence type="ECO:0000256" key="1">
    <source>
        <dbReference type="ARBA" id="ARBA00010638"/>
    </source>
</evidence>
<sequence>MSTLQAHKKGLRKAMATRLRMLPVSDVQQQSSMIADRVLASPYFARSQCVSCYLSMPSGEVDTSSLISAILRSGKTLFVPKIGATQDGRMDFLQVYGEEDLRSFPSGTWGIKEPAHDWNGVRRRSALDDGTPDLDLILLPGVAFDRSMSRLGHGKGYYDRFISSYAAAKSAEGQRKPLLVALALREQILDAGQVPIAPHDWKMDVIAGPDGLLGEVAADSSQ</sequence>
<dbReference type="GO" id="GO:0005524">
    <property type="term" value="F:ATP binding"/>
    <property type="evidence" value="ECO:0007669"/>
    <property type="project" value="UniProtKB-KW"/>
</dbReference>
<dbReference type="Gene3D" id="3.40.50.10420">
    <property type="entry name" value="NagB/RpiA/CoA transferase-like"/>
    <property type="match status" value="1"/>
</dbReference>
<evidence type="ECO:0000256" key="2">
    <source>
        <dbReference type="ARBA" id="ARBA00022741"/>
    </source>
</evidence>
<keyword evidence="2 6" id="KW-0547">Nucleotide-binding</keyword>
<dbReference type="PANTHER" id="PTHR23407">
    <property type="entry name" value="ATPASE INHIBITOR/5-FORMYLTETRAHYDROFOLATE CYCLO-LIGASE"/>
    <property type="match status" value="1"/>
</dbReference>
<dbReference type="EMBL" id="KV429043">
    <property type="protein sequence ID" value="KZT71933.1"/>
    <property type="molecule type" value="Genomic_DNA"/>
</dbReference>
<dbReference type="SUPFAM" id="SSF100950">
    <property type="entry name" value="NagB/RpiA/CoA transferase-like"/>
    <property type="match status" value="1"/>
</dbReference>
<gene>
    <name evidence="8" type="ORF">DAEQUDRAFT_686780</name>
</gene>
<feature type="binding site" evidence="6">
    <location>
        <position position="60"/>
    </location>
    <ligand>
        <name>substrate</name>
    </ligand>
</feature>
<accession>A0A165SG55</accession>
<dbReference type="Proteomes" id="UP000076727">
    <property type="component" value="Unassembled WGS sequence"/>
</dbReference>
<dbReference type="InterPro" id="IPR002698">
    <property type="entry name" value="FTHF_cligase"/>
</dbReference>
<dbReference type="GO" id="GO:0005739">
    <property type="term" value="C:mitochondrion"/>
    <property type="evidence" value="ECO:0007669"/>
    <property type="project" value="TreeGrafter"/>
</dbReference>
<keyword evidence="8" id="KW-0808">Transferase</keyword>
<dbReference type="InterPro" id="IPR037171">
    <property type="entry name" value="NagB/RpiA_transferase-like"/>
</dbReference>
<dbReference type="AlphaFoldDB" id="A0A165SG55"/>
<dbReference type="EC" id="6.3.3.2" evidence="5 7"/>
<evidence type="ECO:0000256" key="4">
    <source>
        <dbReference type="ARBA" id="ARBA00036539"/>
    </source>
</evidence>
<comment type="catalytic activity">
    <reaction evidence="4 7">
        <text>(6S)-5-formyl-5,6,7,8-tetrahydrofolate + ATP = (6R)-5,10-methenyltetrahydrofolate + ADP + phosphate</text>
        <dbReference type="Rhea" id="RHEA:10488"/>
        <dbReference type="ChEBI" id="CHEBI:30616"/>
        <dbReference type="ChEBI" id="CHEBI:43474"/>
        <dbReference type="ChEBI" id="CHEBI:57455"/>
        <dbReference type="ChEBI" id="CHEBI:57457"/>
        <dbReference type="ChEBI" id="CHEBI:456216"/>
        <dbReference type="EC" id="6.3.3.2"/>
    </reaction>
</comment>
<feature type="binding site" evidence="6">
    <location>
        <begin position="8"/>
        <end position="12"/>
    </location>
    <ligand>
        <name>ATP</name>
        <dbReference type="ChEBI" id="CHEBI:30616"/>
    </ligand>
</feature>
<dbReference type="GO" id="GO:0035999">
    <property type="term" value="P:tetrahydrofolate interconversion"/>
    <property type="evidence" value="ECO:0007669"/>
    <property type="project" value="TreeGrafter"/>
</dbReference>
<evidence type="ECO:0000313" key="8">
    <source>
        <dbReference type="EMBL" id="KZT71933.1"/>
    </source>
</evidence>
<protein>
    <recommendedName>
        <fullName evidence="5 7">5-formyltetrahydrofolate cyclo-ligase</fullName>
        <ecNumber evidence="5 7">6.3.3.2</ecNumber>
    </recommendedName>
</protein>
<name>A0A165SG55_9APHY</name>
<feature type="binding site" evidence="6">
    <location>
        <begin position="150"/>
        <end position="158"/>
    </location>
    <ligand>
        <name>ATP</name>
        <dbReference type="ChEBI" id="CHEBI:30616"/>
    </ligand>
</feature>